<dbReference type="Gene3D" id="1.20.58.320">
    <property type="entry name" value="TPR-like"/>
    <property type="match status" value="1"/>
</dbReference>
<name>A0A024SB09_HYPJR</name>
<protein>
    <submittedName>
        <fullName evidence="2">DUF924-domain-containing protein</fullName>
    </submittedName>
</protein>
<dbReference type="Proteomes" id="UP000024376">
    <property type="component" value="Unassembled WGS sequence"/>
</dbReference>
<dbReference type="SUPFAM" id="SSF48452">
    <property type="entry name" value="TPR-like"/>
    <property type="match status" value="1"/>
</dbReference>
<dbReference type="EMBL" id="KI911148">
    <property type="protein sequence ID" value="ETS01357.1"/>
    <property type="molecule type" value="Genomic_DNA"/>
</dbReference>
<sequence>MACISLILTPEVLLSVREFWFEHLSGPDAFIIPSTEDNKRWFFGGPEFDKHCVERFGPTLAAIRSRGITSGHDIVYALQPTDSHDWLSLVLLLDQIPRNCFRGESSSAVFTYWDPMARDVALAALDRGIPDRWPEMRWRFACRMWFYVPLMHSEDARLHELAVAKYQLLARDVESLLLTSSEKKKNKKANGDDEESDVDDEYTYRLAAQKVVQMNPDAAREYAQLNLGFEERHWAILQRFGRYPHRNGVLGRETTEEEREYLDNGGDTFGG</sequence>
<dbReference type="OrthoDB" id="414698at2759"/>
<dbReference type="KEGG" id="trr:M419DRAFT_130397"/>
<gene>
    <name evidence="2" type="ORF">M419DRAFT_130397</name>
</gene>
<proteinExistence type="predicted"/>
<reference evidence="3" key="1">
    <citation type="journal article" date="2013" name="Ind. Biotechnol.">
        <title>Comparative genomics analysis of Trichoderma reesei strains.</title>
        <authorList>
            <person name="Koike H."/>
            <person name="Aerts A."/>
            <person name="LaButti K."/>
            <person name="Grigoriev I.V."/>
            <person name="Baker S.E."/>
        </authorList>
    </citation>
    <scope>NUCLEOTIDE SEQUENCE [LARGE SCALE GENOMIC DNA]</scope>
    <source>
        <strain evidence="3">ATCC 56765 / BCRC 32924 / NRRL 11460 / Rut C-30</strain>
    </source>
</reference>
<dbReference type="HOGENOM" id="CLU_065010_0_1_1"/>
<evidence type="ECO:0000313" key="3">
    <source>
        <dbReference type="Proteomes" id="UP000024376"/>
    </source>
</evidence>
<feature type="region of interest" description="Disordered" evidence="1">
    <location>
        <begin position="252"/>
        <end position="271"/>
    </location>
</feature>
<dbReference type="Gene3D" id="1.25.40.10">
    <property type="entry name" value="Tetratricopeptide repeat domain"/>
    <property type="match status" value="1"/>
</dbReference>
<accession>A0A024SB09</accession>
<evidence type="ECO:0000256" key="1">
    <source>
        <dbReference type="SAM" id="MobiDB-lite"/>
    </source>
</evidence>
<evidence type="ECO:0000313" key="2">
    <source>
        <dbReference type="EMBL" id="ETS01357.1"/>
    </source>
</evidence>
<dbReference type="InterPro" id="IPR010323">
    <property type="entry name" value="DUF924"/>
</dbReference>
<dbReference type="InterPro" id="IPR011990">
    <property type="entry name" value="TPR-like_helical_dom_sf"/>
</dbReference>
<dbReference type="Pfam" id="PF06041">
    <property type="entry name" value="DUF924"/>
    <property type="match status" value="1"/>
</dbReference>
<dbReference type="AlphaFoldDB" id="A0A024SB09"/>
<organism evidence="2 3">
    <name type="scientific">Hypocrea jecorina (strain ATCC 56765 / BCRC 32924 / NRRL 11460 / Rut C-30)</name>
    <name type="common">Trichoderma reesei</name>
    <dbReference type="NCBI Taxonomy" id="1344414"/>
    <lineage>
        <taxon>Eukaryota</taxon>
        <taxon>Fungi</taxon>
        <taxon>Dikarya</taxon>
        <taxon>Ascomycota</taxon>
        <taxon>Pezizomycotina</taxon>
        <taxon>Sordariomycetes</taxon>
        <taxon>Hypocreomycetidae</taxon>
        <taxon>Hypocreales</taxon>
        <taxon>Hypocreaceae</taxon>
        <taxon>Trichoderma</taxon>
    </lineage>
</organism>